<dbReference type="InterPro" id="IPR000086">
    <property type="entry name" value="NUDIX_hydrolase_dom"/>
</dbReference>
<dbReference type="PROSITE" id="PS51462">
    <property type="entry name" value="NUDIX"/>
    <property type="match status" value="1"/>
</dbReference>
<dbReference type="AlphaFoldDB" id="A0A1C6HMF7"/>
<name>A0A1C6HMF7_9FIRM</name>
<reference evidence="2" key="1">
    <citation type="submission" date="2015-09" db="EMBL/GenBank/DDBJ databases">
        <authorList>
            <consortium name="Pathogen Informatics"/>
        </authorList>
    </citation>
    <scope>NUCLEOTIDE SEQUENCE</scope>
    <source>
        <strain evidence="2">2789STDY5834896</strain>
    </source>
</reference>
<dbReference type="SUPFAM" id="SSF55811">
    <property type="entry name" value="Nudix"/>
    <property type="match status" value="1"/>
</dbReference>
<dbReference type="Gene3D" id="3.90.79.10">
    <property type="entry name" value="Nucleoside Triphosphate Pyrophosphohydrolase"/>
    <property type="match status" value="1"/>
</dbReference>
<dbReference type="Pfam" id="PF00293">
    <property type="entry name" value="NUDIX"/>
    <property type="match status" value="1"/>
</dbReference>
<dbReference type="InterPro" id="IPR015797">
    <property type="entry name" value="NUDIX_hydrolase-like_dom_sf"/>
</dbReference>
<protein>
    <submittedName>
        <fullName evidence="2">NUDIX domain</fullName>
    </submittedName>
</protein>
<evidence type="ECO:0000259" key="1">
    <source>
        <dbReference type="PROSITE" id="PS51462"/>
    </source>
</evidence>
<organism evidence="2">
    <name type="scientific">uncultured Anaerotruncus sp</name>
    <dbReference type="NCBI Taxonomy" id="905011"/>
    <lineage>
        <taxon>Bacteria</taxon>
        <taxon>Bacillati</taxon>
        <taxon>Bacillota</taxon>
        <taxon>Clostridia</taxon>
        <taxon>Eubacteriales</taxon>
        <taxon>Oscillospiraceae</taxon>
        <taxon>Anaerotruncus</taxon>
        <taxon>environmental samples</taxon>
    </lineage>
</organism>
<accession>A0A1C6HMF7</accession>
<dbReference type="EMBL" id="FMHG01000001">
    <property type="protein sequence ID" value="SCJ58794.1"/>
    <property type="molecule type" value="Genomic_DNA"/>
</dbReference>
<gene>
    <name evidence="2" type="ORF">SAMEA3545359_00934</name>
</gene>
<sequence>MDGKLRNMTSVYILDGDRILLLYRVGSRVVSPSWCGIGGHFMPEELGDARACALRELEEESGLGEGDLLDLRLRYITLRQKNGETRQNYFFFARLRPGSTVPATSSEGQLRWFSLGEIAALPMPLTAGQMLAHYLHTGRHTRLLYGGITTPEQLAVTPLEDF</sequence>
<evidence type="ECO:0000313" key="2">
    <source>
        <dbReference type="EMBL" id="SCJ58794.1"/>
    </source>
</evidence>
<proteinExistence type="predicted"/>
<feature type="domain" description="Nudix hydrolase" evidence="1">
    <location>
        <begin position="4"/>
        <end position="135"/>
    </location>
</feature>